<dbReference type="InterPro" id="IPR012349">
    <property type="entry name" value="Split_barrel_FMN-bd"/>
</dbReference>
<evidence type="ECO:0000313" key="2">
    <source>
        <dbReference type="EMBL" id="GAB18118.1"/>
    </source>
</evidence>
<comment type="caution">
    <text evidence="2">The sequence shown here is derived from an EMBL/GenBank/DDBJ whole genome shotgun (WGS) entry which is preliminary data.</text>
</comment>
<dbReference type="Pfam" id="PF01243">
    <property type="entry name" value="PNPOx_N"/>
    <property type="match status" value="1"/>
</dbReference>
<feature type="domain" description="Pyridoxamine 5'-phosphate oxidase N-terminal" evidence="1">
    <location>
        <begin position="43"/>
        <end position="138"/>
    </location>
</feature>
<dbReference type="PANTHER" id="PTHR42815">
    <property type="entry name" value="FAD-BINDING, PUTATIVE (AFU_ORTHOLOGUE AFUA_6G07600)-RELATED"/>
    <property type="match status" value="1"/>
</dbReference>
<dbReference type="AlphaFoldDB" id="H0QZ67"/>
<accession>H0QZ67</accession>
<dbReference type="PANTHER" id="PTHR42815:SF2">
    <property type="entry name" value="FAD-BINDING, PUTATIVE (AFU_ORTHOLOGUE AFUA_6G07600)-RELATED"/>
    <property type="match status" value="1"/>
</dbReference>
<gene>
    <name evidence="2" type="ORF">GOEFS_046_00740</name>
</gene>
<organism evidence="2 3">
    <name type="scientific">Gordonia effusa NBRC 100432</name>
    <dbReference type="NCBI Taxonomy" id="1077974"/>
    <lineage>
        <taxon>Bacteria</taxon>
        <taxon>Bacillati</taxon>
        <taxon>Actinomycetota</taxon>
        <taxon>Actinomycetes</taxon>
        <taxon>Mycobacteriales</taxon>
        <taxon>Gordoniaceae</taxon>
        <taxon>Gordonia</taxon>
    </lineage>
</organism>
<evidence type="ECO:0000313" key="3">
    <source>
        <dbReference type="Proteomes" id="UP000035034"/>
    </source>
</evidence>
<dbReference type="EMBL" id="BAEH01000046">
    <property type="protein sequence ID" value="GAB18118.1"/>
    <property type="molecule type" value="Genomic_DNA"/>
</dbReference>
<sequence length="216" mass="24383">MPNNHYHHLAFGDRALARQQSNGSFVAYGAETSRADDGPEPLDQRAVNLLTESFQFHLATVTPHGWPYVQYRSGPPGFIHHLGGNRIGFADHRGNAQYVSVGNIETSGRVAMFVADYPRRRRVKLFGHARVIDAADNPQLLDDLRRVGDLRISAHCERSIIIDVEALDWNCSRSMVPQYTQEYVSELTSGYVTAIDDLRDEVAELRRQLTRHEPSD</sequence>
<keyword evidence="3" id="KW-1185">Reference proteome</keyword>
<name>H0QZ67_9ACTN</name>
<dbReference type="OrthoDB" id="9786134at2"/>
<dbReference type="Proteomes" id="UP000035034">
    <property type="component" value="Unassembled WGS sequence"/>
</dbReference>
<dbReference type="RefSeq" id="WP_007317455.1">
    <property type="nucleotide sequence ID" value="NZ_BAEH01000046.1"/>
</dbReference>
<dbReference type="SUPFAM" id="SSF50475">
    <property type="entry name" value="FMN-binding split barrel"/>
    <property type="match status" value="1"/>
</dbReference>
<dbReference type="eggNOG" id="COG3576">
    <property type="taxonomic scope" value="Bacteria"/>
</dbReference>
<evidence type="ECO:0000259" key="1">
    <source>
        <dbReference type="Pfam" id="PF01243"/>
    </source>
</evidence>
<reference evidence="2 3" key="1">
    <citation type="submission" date="2011-12" db="EMBL/GenBank/DDBJ databases">
        <title>Whole genome shotgun sequence of Gordonia effusa NBRC 100432.</title>
        <authorList>
            <person name="Yoshida I."/>
            <person name="Takarada H."/>
            <person name="Hosoyama A."/>
            <person name="Tsuchikane K."/>
            <person name="Katsumata H."/>
            <person name="Yamazaki S."/>
            <person name="Fujita N."/>
        </authorList>
    </citation>
    <scope>NUCLEOTIDE SEQUENCE [LARGE SCALE GENOMIC DNA]</scope>
    <source>
        <strain evidence="2 3">NBRC 100432</strain>
    </source>
</reference>
<proteinExistence type="predicted"/>
<dbReference type="STRING" id="1077974.GOEFS_046_00740"/>
<protein>
    <recommendedName>
        <fullName evidence="1">Pyridoxamine 5'-phosphate oxidase N-terminal domain-containing protein</fullName>
    </recommendedName>
</protein>
<dbReference type="InterPro" id="IPR011576">
    <property type="entry name" value="Pyridox_Oxase_N"/>
</dbReference>
<dbReference type="Gene3D" id="2.30.110.10">
    <property type="entry name" value="Electron Transport, Fmn-binding Protein, Chain A"/>
    <property type="match status" value="1"/>
</dbReference>